<reference evidence="9 10" key="1">
    <citation type="journal article" date="2016" name="Nat. Commun.">
        <title>Thousands of microbial genomes shed light on interconnected biogeochemical processes in an aquifer system.</title>
        <authorList>
            <person name="Anantharaman K."/>
            <person name="Brown C.T."/>
            <person name="Hug L.A."/>
            <person name="Sharon I."/>
            <person name="Castelle C.J."/>
            <person name="Probst A.J."/>
            <person name="Thomas B.C."/>
            <person name="Singh A."/>
            <person name="Wilkins M.J."/>
            <person name="Karaoz U."/>
            <person name="Brodie E.L."/>
            <person name="Williams K.H."/>
            <person name="Hubbard S.S."/>
            <person name="Banfield J.F."/>
        </authorList>
    </citation>
    <scope>NUCLEOTIDE SEQUENCE [LARGE SCALE GENOMIC DNA]</scope>
</reference>
<proteinExistence type="predicted"/>
<dbReference type="EC" id="2.7.1.26" evidence="1"/>
<dbReference type="PANTHER" id="PTHR22749:SF6">
    <property type="entry name" value="RIBOFLAVIN KINASE"/>
    <property type="match status" value="1"/>
</dbReference>
<dbReference type="PANTHER" id="PTHR22749">
    <property type="entry name" value="RIBOFLAVIN KINASE/FMN ADENYLYLTRANSFERASE"/>
    <property type="match status" value="1"/>
</dbReference>
<keyword evidence="3" id="KW-0288">FMN</keyword>
<dbReference type="InterPro" id="IPR023468">
    <property type="entry name" value="Riboflavin_kinase"/>
</dbReference>
<keyword evidence="5" id="KW-0547">Nucleotide-binding</keyword>
<keyword evidence="4" id="KW-0808">Transferase</keyword>
<dbReference type="Proteomes" id="UP000176665">
    <property type="component" value="Unassembled WGS sequence"/>
</dbReference>
<evidence type="ECO:0000256" key="5">
    <source>
        <dbReference type="ARBA" id="ARBA00022741"/>
    </source>
</evidence>
<evidence type="ECO:0000313" key="9">
    <source>
        <dbReference type="EMBL" id="OGG03699.1"/>
    </source>
</evidence>
<comment type="caution">
    <text evidence="9">The sequence shown here is derived from an EMBL/GenBank/DDBJ whole genome shotgun (WGS) entry which is preliminary data.</text>
</comment>
<dbReference type="STRING" id="1798371.A2W14_03970"/>
<evidence type="ECO:0000256" key="1">
    <source>
        <dbReference type="ARBA" id="ARBA00012105"/>
    </source>
</evidence>
<dbReference type="Pfam" id="PF01687">
    <property type="entry name" value="Flavokinase"/>
    <property type="match status" value="1"/>
</dbReference>
<dbReference type="GO" id="GO:0009231">
    <property type="term" value="P:riboflavin biosynthetic process"/>
    <property type="evidence" value="ECO:0007669"/>
    <property type="project" value="InterPro"/>
</dbReference>
<dbReference type="InterPro" id="IPR023465">
    <property type="entry name" value="Riboflavin_kinase_dom_sf"/>
</dbReference>
<dbReference type="GO" id="GO:0005524">
    <property type="term" value="F:ATP binding"/>
    <property type="evidence" value="ECO:0007669"/>
    <property type="project" value="UniProtKB-KW"/>
</dbReference>
<evidence type="ECO:0000259" key="8">
    <source>
        <dbReference type="SMART" id="SM00904"/>
    </source>
</evidence>
<evidence type="ECO:0000313" key="10">
    <source>
        <dbReference type="Proteomes" id="UP000176665"/>
    </source>
</evidence>
<evidence type="ECO:0000256" key="7">
    <source>
        <dbReference type="ARBA" id="ARBA00047880"/>
    </source>
</evidence>
<dbReference type="Gene3D" id="2.40.30.30">
    <property type="entry name" value="Riboflavin kinase-like"/>
    <property type="match status" value="1"/>
</dbReference>
<dbReference type="EMBL" id="MFJA01000015">
    <property type="protein sequence ID" value="OGG03699.1"/>
    <property type="molecule type" value="Genomic_DNA"/>
</dbReference>
<keyword evidence="6" id="KW-0067">ATP-binding</keyword>
<organism evidence="9 10">
    <name type="scientific">Candidatus Gottesmanbacteria bacterium RBG_16_37_8</name>
    <dbReference type="NCBI Taxonomy" id="1798371"/>
    <lineage>
        <taxon>Bacteria</taxon>
        <taxon>Candidatus Gottesmaniibacteriota</taxon>
    </lineage>
</organism>
<accession>A0A1F5YU50</accession>
<evidence type="ECO:0000256" key="3">
    <source>
        <dbReference type="ARBA" id="ARBA00022643"/>
    </source>
</evidence>
<dbReference type="GO" id="GO:0008531">
    <property type="term" value="F:riboflavin kinase activity"/>
    <property type="evidence" value="ECO:0007669"/>
    <property type="project" value="UniProtKB-EC"/>
</dbReference>
<evidence type="ECO:0000256" key="2">
    <source>
        <dbReference type="ARBA" id="ARBA00022630"/>
    </source>
</evidence>
<protein>
    <recommendedName>
        <fullName evidence="1">riboflavin kinase</fullName>
        <ecNumber evidence="1">2.7.1.26</ecNumber>
    </recommendedName>
</protein>
<dbReference type="GO" id="GO:0009398">
    <property type="term" value="P:FMN biosynthetic process"/>
    <property type="evidence" value="ECO:0007669"/>
    <property type="project" value="TreeGrafter"/>
</dbReference>
<name>A0A1F5YU50_9BACT</name>
<dbReference type="SUPFAM" id="SSF82114">
    <property type="entry name" value="Riboflavin kinase-like"/>
    <property type="match status" value="1"/>
</dbReference>
<feature type="domain" description="Riboflavin kinase" evidence="8">
    <location>
        <begin position="7"/>
        <end position="124"/>
    </location>
</feature>
<dbReference type="SMART" id="SM00904">
    <property type="entry name" value="Flavokinase"/>
    <property type="match status" value="1"/>
</dbReference>
<keyword evidence="2" id="KW-0285">Flavoprotein</keyword>
<dbReference type="InterPro" id="IPR015865">
    <property type="entry name" value="Riboflavin_kinase_bac/euk"/>
</dbReference>
<comment type="catalytic activity">
    <reaction evidence="7">
        <text>riboflavin + ATP = FMN + ADP + H(+)</text>
        <dbReference type="Rhea" id="RHEA:14357"/>
        <dbReference type="ChEBI" id="CHEBI:15378"/>
        <dbReference type="ChEBI" id="CHEBI:30616"/>
        <dbReference type="ChEBI" id="CHEBI:57986"/>
        <dbReference type="ChEBI" id="CHEBI:58210"/>
        <dbReference type="ChEBI" id="CHEBI:456216"/>
        <dbReference type="EC" id="2.7.1.26"/>
    </reaction>
</comment>
<gene>
    <name evidence="9" type="ORF">A2W14_03970</name>
</gene>
<dbReference type="AlphaFoldDB" id="A0A1F5YU50"/>
<evidence type="ECO:0000256" key="4">
    <source>
        <dbReference type="ARBA" id="ARBA00022679"/>
    </source>
</evidence>
<sequence length="130" mass="15260">MANNKIYHSRVIYGKKTGRNLGYPTVNLDNKNLLRKLKEGVYGCTVYIGNKSFLGLLYKGPRLILKDKEISLEIYILNFEGNLYDQTVKFKILDYIREVIDFPNVSSFRTQIEKDIRHVHKFDKMIQTPK</sequence>
<evidence type="ECO:0000256" key="6">
    <source>
        <dbReference type="ARBA" id="ARBA00022840"/>
    </source>
</evidence>